<proteinExistence type="predicted"/>
<dbReference type="Proteomes" id="UP001597343">
    <property type="component" value="Unassembled WGS sequence"/>
</dbReference>
<feature type="domain" description="Cthe-2314-like HEPN" evidence="1">
    <location>
        <begin position="51"/>
        <end position="232"/>
    </location>
</feature>
<reference evidence="3" key="1">
    <citation type="journal article" date="2019" name="Int. J. Syst. Evol. Microbiol.">
        <title>The Global Catalogue of Microorganisms (GCM) 10K type strain sequencing project: providing services to taxonomists for standard genome sequencing and annotation.</title>
        <authorList>
            <consortium name="The Broad Institute Genomics Platform"/>
            <consortium name="The Broad Institute Genome Sequencing Center for Infectious Disease"/>
            <person name="Wu L."/>
            <person name="Ma J."/>
        </authorList>
    </citation>
    <scope>NUCLEOTIDE SEQUENCE [LARGE SCALE GENOMIC DNA]</scope>
    <source>
        <strain evidence="3">CGMCC 1.13574</strain>
    </source>
</reference>
<dbReference type="Pfam" id="PF18730">
    <property type="entry name" value="HEPN_Cthe2314"/>
    <property type="match status" value="1"/>
</dbReference>
<comment type="caution">
    <text evidence="2">The sequence shown here is derived from an EMBL/GenBank/DDBJ whole genome shotgun (WGS) entry which is preliminary data.</text>
</comment>
<evidence type="ECO:0000313" key="2">
    <source>
        <dbReference type="EMBL" id="MFD2168495.1"/>
    </source>
</evidence>
<name>A0ABW4ZSB7_9BACL</name>
<accession>A0ABW4ZSB7</accession>
<organism evidence="2 3">
    <name type="scientific">Tumebacillus lipolyticus</name>
    <dbReference type="NCBI Taxonomy" id="1280370"/>
    <lineage>
        <taxon>Bacteria</taxon>
        <taxon>Bacillati</taxon>
        <taxon>Bacillota</taxon>
        <taxon>Bacilli</taxon>
        <taxon>Bacillales</taxon>
        <taxon>Alicyclobacillaceae</taxon>
        <taxon>Tumebacillus</taxon>
    </lineage>
</organism>
<keyword evidence="3" id="KW-1185">Reference proteome</keyword>
<evidence type="ECO:0000259" key="1">
    <source>
        <dbReference type="Pfam" id="PF18730"/>
    </source>
</evidence>
<dbReference type="InterPro" id="IPR041394">
    <property type="entry name" value="HEPN_Cthe2314"/>
</dbReference>
<protein>
    <submittedName>
        <fullName evidence="2">Cthe_2314 family HEPN domain-containing protein</fullName>
    </submittedName>
</protein>
<dbReference type="EMBL" id="JBHUIO010000002">
    <property type="protein sequence ID" value="MFD2168495.1"/>
    <property type="molecule type" value="Genomic_DNA"/>
</dbReference>
<evidence type="ECO:0000313" key="3">
    <source>
        <dbReference type="Proteomes" id="UP001597343"/>
    </source>
</evidence>
<sequence length="247" mass="29070">MLSEHPTTEDYERIYQQIPLRTLTYSSHQFQYQLRENPYRIWMINEQIAHWAEILWDRITDVEMSYVFATFYYEKGIPDDPHFISPGKAGNSYDLFPHFTEPAHTTRKIMFDYYADVYYYKLFSTFDTVGHIVFQCYGLTLDENKNENVSFKTAINKLKTVNPALRRALLEIKRSSIFKKADRTRNDTTHNHPATMVTSGISVIKQKISLGIGEYRNSKTTHEQMYDSFQLIVDVVGALKQHIPRKD</sequence>
<dbReference type="RefSeq" id="WP_386043257.1">
    <property type="nucleotide sequence ID" value="NZ_JBHUIO010000002.1"/>
</dbReference>
<gene>
    <name evidence="2" type="ORF">ACFSOY_00500</name>
</gene>